<dbReference type="SMART" id="SM00248">
    <property type="entry name" value="ANK"/>
    <property type="match status" value="5"/>
</dbReference>
<dbReference type="SUPFAM" id="SSF48403">
    <property type="entry name" value="Ankyrin repeat"/>
    <property type="match status" value="1"/>
</dbReference>
<dbReference type="EMBL" id="JBBPBM010000065">
    <property type="protein sequence ID" value="KAK8514882.1"/>
    <property type="molecule type" value="Genomic_DNA"/>
</dbReference>
<dbReference type="InterPro" id="IPR002110">
    <property type="entry name" value="Ankyrin_rpt"/>
</dbReference>
<dbReference type="Gene3D" id="1.25.40.20">
    <property type="entry name" value="Ankyrin repeat-containing domain"/>
    <property type="match status" value="1"/>
</dbReference>
<proteinExistence type="predicted"/>
<dbReference type="PROSITE" id="PS50088">
    <property type="entry name" value="ANK_REPEAT"/>
    <property type="match status" value="1"/>
</dbReference>
<comment type="caution">
    <text evidence="4">The sequence shown here is derived from an EMBL/GenBank/DDBJ whole genome shotgun (WGS) entry which is preliminary data.</text>
</comment>
<keyword evidence="1" id="KW-0040">ANK repeat</keyword>
<dbReference type="Pfam" id="PF13962">
    <property type="entry name" value="PGG"/>
    <property type="match status" value="1"/>
</dbReference>
<keyword evidence="2" id="KW-0812">Transmembrane</keyword>
<dbReference type="InterPro" id="IPR026961">
    <property type="entry name" value="PGG_dom"/>
</dbReference>
<keyword evidence="2" id="KW-0472">Membrane</keyword>
<gene>
    <name evidence="4" type="ORF">V6N12_001049</name>
</gene>
<dbReference type="Pfam" id="PF12796">
    <property type="entry name" value="Ank_2"/>
    <property type="match status" value="2"/>
</dbReference>
<keyword evidence="2" id="KW-1133">Transmembrane helix</keyword>
<feature type="transmembrane region" description="Helical" evidence="2">
    <location>
        <begin position="311"/>
        <end position="332"/>
    </location>
</feature>
<evidence type="ECO:0000256" key="2">
    <source>
        <dbReference type="SAM" id="Phobius"/>
    </source>
</evidence>
<feature type="transmembrane region" description="Helical" evidence="2">
    <location>
        <begin position="449"/>
        <end position="469"/>
    </location>
</feature>
<keyword evidence="5" id="KW-1185">Reference proteome</keyword>
<reference evidence="4 5" key="1">
    <citation type="journal article" date="2024" name="G3 (Bethesda)">
        <title>Genome assembly of Hibiscus sabdariffa L. provides insights into metabolisms of medicinal natural products.</title>
        <authorList>
            <person name="Kim T."/>
        </authorList>
    </citation>
    <scope>NUCLEOTIDE SEQUENCE [LARGE SCALE GENOMIC DNA]</scope>
    <source>
        <strain evidence="4">TK-2024</strain>
        <tissue evidence="4">Old leaves</tissue>
    </source>
</reference>
<dbReference type="PANTHER" id="PTHR24128:SF46">
    <property type="entry name" value="ALPHA-LATROTOXIN-LHE1A-LIKE ISOFORM X1"/>
    <property type="match status" value="1"/>
</dbReference>
<evidence type="ECO:0000313" key="4">
    <source>
        <dbReference type="EMBL" id="KAK8514882.1"/>
    </source>
</evidence>
<dbReference type="Proteomes" id="UP001472677">
    <property type="component" value="Unassembled WGS sequence"/>
</dbReference>
<feature type="transmembrane region" description="Helical" evidence="2">
    <location>
        <begin position="267"/>
        <end position="291"/>
    </location>
</feature>
<feature type="transmembrane region" description="Helical" evidence="2">
    <location>
        <begin position="368"/>
        <end position="388"/>
    </location>
</feature>
<accession>A0ABR2C633</accession>
<feature type="transmembrane region" description="Helical" evidence="2">
    <location>
        <begin position="400"/>
        <end position="422"/>
    </location>
</feature>
<organism evidence="4 5">
    <name type="scientific">Hibiscus sabdariffa</name>
    <name type="common">roselle</name>
    <dbReference type="NCBI Taxonomy" id="183260"/>
    <lineage>
        <taxon>Eukaryota</taxon>
        <taxon>Viridiplantae</taxon>
        <taxon>Streptophyta</taxon>
        <taxon>Embryophyta</taxon>
        <taxon>Tracheophyta</taxon>
        <taxon>Spermatophyta</taxon>
        <taxon>Magnoliopsida</taxon>
        <taxon>eudicotyledons</taxon>
        <taxon>Gunneridae</taxon>
        <taxon>Pentapetalae</taxon>
        <taxon>rosids</taxon>
        <taxon>malvids</taxon>
        <taxon>Malvales</taxon>
        <taxon>Malvaceae</taxon>
        <taxon>Malvoideae</taxon>
        <taxon>Hibiscus</taxon>
    </lineage>
</organism>
<evidence type="ECO:0000256" key="1">
    <source>
        <dbReference type="PROSITE-ProRule" id="PRU00023"/>
    </source>
</evidence>
<feature type="transmembrane region" description="Helical" evidence="2">
    <location>
        <begin position="344"/>
        <end position="362"/>
    </location>
</feature>
<dbReference type="InterPro" id="IPR036770">
    <property type="entry name" value="Ankyrin_rpt-contain_sf"/>
</dbReference>
<sequence length="489" mass="54485">MDESLRSAARKGNVSDLYIVIQRNGNVLRRLDEVEFIETPLHISAEEGCIRFAMEMISLKPSFAMRLNQQGLSPLHIAVKRGHKEMALRFLEIDKDLVRVRGRKGKTPLHYISKIGNHDGLLDRFLEACPDSIRDVTTRNRTALHIAVENERHDVLQVLIGMLRKKDCDREVVNRKDEDGNTALHIAASKNQPQADKHATNQAGLTALDVAQQHNIKANITILSGCFIPLVSNFKCKLEKEIVKCVTKTSSLIFHDMDNISSEDRSALLVILGLLLAATYQATLSPPGGVWQSGNTSKKTGRSVMDPSEFLLFYIPTYTVFIVTFFLTLALLKPFPRGFRTAIQVLLAFLAVCFDQSMSFIAPTSLAATIHVFSAIVYILMVFMCIAYQLSKFSVSIVGCWMLPFYFSGGDIIQLLLLHFLYDEFWKGSILAVADTSVHQQDTGGPSSIALLSLISLGPSYTVLSSLSFDDCNRPTKVFNPSINCPKWP</sequence>
<protein>
    <recommendedName>
        <fullName evidence="3">PGG domain-containing protein</fullName>
    </recommendedName>
</protein>
<name>A0ABR2C633_9ROSI</name>
<dbReference type="PANTHER" id="PTHR24128">
    <property type="entry name" value="HOMEOBOX PROTEIN WARIAI"/>
    <property type="match status" value="1"/>
</dbReference>
<evidence type="ECO:0000259" key="3">
    <source>
        <dbReference type="Pfam" id="PF13962"/>
    </source>
</evidence>
<feature type="repeat" description="ANK" evidence="1">
    <location>
        <begin position="70"/>
        <end position="91"/>
    </location>
</feature>
<feature type="domain" description="PGG" evidence="3">
    <location>
        <begin position="263"/>
        <end position="354"/>
    </location>
</feature>
<evidence type="ECO:0000313" key="5">
    <source>
        <dbReference type="Proteomes" id="UP001472677"/>
    </source>
</evidence>
<dbReference type="PROSITE" id="PS50297">
    <property type="entry name" value="ANK_REP_REGION"/>
    <property type="match status" value="1"/>
</dbReference>